<accession>A0A940S4I0</accession>
<dbReference type="Pfam" id="PF03480">
    <property type="entry name" value="DctP"/>
    <property type="match status" value="1"/>
</dbReference>
<dbReference type="InterPro" id="IPR018389">
    <property type="entry name" value="DctP_fam"/>
</dbReference>
<feature type="chain" id="PRO_5037404747" evidence="4">
    <location>
        <begin position="27"/>
        <end position="352"/>
    </location>
</feature>
<evidence type="ECO:0000256" key="1">
    <source>
        <dbReference type="ARBA" id="ARBA00004418"/>
    </source>
</evidence>
<protein>
    <submittedName>
        <fullName evidence="5">TRAP transporter substrate-binding protein</fullName>
    </submittedName>
</protein>
<dbReference type="PANTHER" id="PTHR33376:SF15">
    <property type="entry name" value="BLL6794 PROTEIN"/>
    <property type="match status" value="1"/>
</dbReference>
<evidence type="ECO:0000256" key="2">
    <source>
        <dbReference type="ARBA" id="ARBA00022729"/>
    </source>
</evidence>
<comment type="subcellular location">
    <subcellularLocation>
        <location evidence="1">Periplasm</location>
    </subcellularLocation>
</comment>
<dbReference type="PROSITE" id="PS51318">
    <property type="entry name" value="TAT"/>
    <property type="match status" value="1"/>
</dbReference>
<organism evidence="5 6">
    <name type="scientific">Sagittula salina</name>
    <dbReference type="NCBI Taxonomy" id="2820268"/>
    <lineage>
        <taxon>Bacteria</taxon>
        <taxon>Pseudomonadati</taxon>
        <taxon>Pseudomonadota</taxon>
        <taxon>Alphaproteobacteria</taxon>
        <taxon>Rhodobacterales</taxon>
        <taxon>Roseobacteraceae</taxon>
        <taxon>Sagittula</taxon>
    </lineage>
</organism>
<keyword evidence="2 4" id="KW-0732">Signal</keyword>
<dbReference type="Proteomes" id="UP000675940">
    <property type="component" value="Unassembled WGS sequence"/>
</dbReference>
<proteinExistence type="predicted"/>
<dbReference type="NCBIfam" id="NF037995">
    <property type="entry name" value="TRAP_S1"/>
    <property type="match status" value="1"/>
</dbReference>
<dbReference type="InterPro" id="IPR038404">
    <property type="entry name" value="TRAP_DctP_sf"/>
</dbReference>
<dbReference type="AlphaFoldDB" id="A0A940S4I0"/>
<keyword evidence="3" id="KW-0574">Periplasm</keyword>
<dbReference type="EMBL" id="JAGISH010000010">
    <property type="protein sequence ID" value="MBP0484129.1"/>
    <property type="molecule type" value="Genomic_DNA"/>
</dbReference>
<keyword evidence="6" id="KW-1185">Reference proteome</keyword>
<dbReference type="PANTHER" id="PTHR33376">
    <property type="match status" value="1"/>
</dbReference>
<dbReference type="InterPro" id="IPR006311">
    <property type="entry name" value="TAT_signal"/>
</dbReference>
<dbReference type="GO" id="GO:0055085">
    <property type="term" value="P:transmembrane transport"/>
    <property type="evidence" value="ECO:0007669"/>
    <property type="project" value="InterPro"/>
</dbReference>
<gene>
    <name evidence="5" type="ORF">J5474_16735</name>
</gene>
<dbReference type="CDD" id="cd13665">
    <property type="entry name" value="PBP2_TRAP_Dctp3_4"/>
    <property type="match status" value="1"/>
</dbReference>
<dbReference type="Gene3D" id="3.40.190.170">
    <property type="entry name" value="Bacterial extracellular solute-binding protein, family 7"/>
    <property type="match status" value="1"/>
</dbReference>
<sequence length="352" mass="38335">MTTRRTFMGVAAGLAATLMTTTSALAAEVTLTLEHFLPPQANVPVQVLDVWADKVEADSGGRIEIERYPSMQLGGAPPELIDHVQDGIVDIGWTVVGYTPGRFPRTEVFELPFMVKDARAASYAYAKIFEEQMKDADFKDVKIVGTWVHGPGMFHTNKPVMQPGDLQGMKIRGGSRLVNDLLTRVGAEPIGMPVPAVSEALSKGVLDGTTIPWEVTPAVKVPELVRNHTEFEGPALYTLTFVLAMNKDRYESLPDDLKRVIDDNSGVPFSIFAGGTQADADGPARQVAVDLGNDIKTVSQADAEAQWMPVVQPIYESWIADMNAKGIDGQALIDEAKQLMSEYTPDMDTWGK</sequence>
<dbReference type="GO" id="GO:0042597">
    <property type="term" value="C:periplasmic space"/>
    <property type="evidence" value="ECO:0007669"/>
    <property type="project" value="UniProtKB-SubCell"/>
</dbReference>
<feature type="signal peptide" evidence="4">
    <location>
        <begin position="1"/>
        <end position="26"/>
    </location>
</feature>
<comment type="caution">
    <text evidence="5">The sequence shown here is derived from an EMBL/GenBank/DDBJ whole genome shotgun (WGS) entry which is preliminary data.</text>
</comment>
<reference evidence="5" key="1">
    <citation type="submission" date="2021-03" db="EMBL/GenBank/DDBJ databases">
        <title>Sagittula salina sp. nov. strain M10.9X isolated from the marine waste.</title>
        <authorList>
            <person name="Satari L."/>
            <person name="Molina-Menor E."/>
            <person name="Vidal-Verdu A."/>
            <person name="Pascual J."/>
            <person name="Pereto J."/>
            <person name="Porcar M."/>
        </authorList>
    </citation>
    <scope>NUCLEOTIDE SEQUENCE</scope>
    <source>
        <strain evidence="5">M10.9X</strain>
    </source>
</reference>
<evidence type="ECO:0000313" key="5">
    <source>
        <dbReference type="EMBL" id="MBP0484129.1"/>
    </source>
</evidence>
<evidence type="ECO:0000256" key="4">
    <source>
        <dbReference type="SAM" id="SignalP"/>
    </source>
</evidence>
<evidence type="ECO:0000313" key="6">
    <source>
        <dbReference type="Proteomes" id="UP000675940"/>
    </source>
</evidence>
<evidence type="ECO:0000256" key="3">
    <source>
        <dbReference type="ARBA" id="ARBA00022764"/>
    </source>
</evidence>
<dbReference type="RefSeq" id="WP_209362188.1">
    <property type="nucleotide sequence ID" value="NZ_JAGISH010000010.1"/>
</dbReference>
<name>A0A940S4I0_9RHOB</name>